<dbReference type="InterPro" id="IPR040079">
    <property type="entry name" value="Glutathione_S-Trfase"/>
</dbReference>
<dbReference type="Pfam" id="PF02798">
    <property type="entry name" value="GST_N"/>
    <property type="match status" value="1"/>
</dbReference>
<comment type="caution">
    <text evidence="7">The sequence shown here is derived from an EMBL/GenBank/DDBJ whole genome shotgun (WGS) entry which is preliminary data.</text>
</comment>
<evidence type="ECO:0000256" key="1">
    <source>
        <dbReference type="ARBA" id="ARBA00007409"/>
    </source>
</evidence>
<organism evidence="7 8">
    <name type="scientific">Physocladia obscura</name>
    <dbReference type="NCBI Taxonomy" id="109957"/>
    <lineage>
        <taxon>Eukaryota</taxon>
        <taxon>Fungi</taxon>
        <taxon>Fungi incertae sedis</taxon>
        <taxon>Chytridiomycota</taxon>
        <taxon>Chytridiomycota incertae sedis</taxon>
        <taxon>Chytridiomycetes</taxon>
        <taxon>Chytridiales</taxon>
        <taxon>Chytriomycetaceae</taxon>
        <taxon>Physocladia</taxon>
    </lineage>
</organism>
<dbReference type="CDD" id="cd03046">
    <property type="entry name" value="GST_N_GTT1_like"/>
    <property type="match status" value="1"/>
</dbReference>
<dbReference type="GO" id="GO:0004364">
    <property type="term" value="F:glutathione transferase activity"/>
    <property type="evidence" value="ECO:0007669"/>
    <property type="project" value="UniProtKB-EC"/>
</dbReference>
<comment type="similarity">
    <text evidence="1">Belongs to the GST superfamily.</text>
</comment>
<dbReference type="SUPFAM" id="SSF47616">
    <property type="entry name" value="GST C-terminal domain-like"/>
    <property type="match status" value="1"/>
</dbReference>
<protein>
    <recommendedName>
        <fullName evidence="2">glutathione transferase</fullName>
        <ecNumber evidence="2">2.5.1.18</ecNumber>
    </recommendedName>
</protein>
<dbReference type="AlphaFoldDB" id="A0AAD5T877"/>
<feature type="domain" description="GST N-terminal" evidence="5">
    <location>
        <begin position="1"/>
        <end position="85"/>
    </location>
</feature>
<dbReference type="PANTHER" id="PTHR44051:SF9">
    <property type="entry name" value="GLUTATHIONE S-TRANSFERASE 1"/>
    <property type="match status" value="1"/>
</dbReference>
<evidence type="ECO:0000259" key="6">
    <source>
        <dbReference type="PROSITE" id="PS50405"/>
    </source>
</evidence>
<keyword evidence="3" id="KW-0808">Transferase</keyword>
<dbReference type="PROSITE" id="PS50404">
    <property type="entry name" value="GST_NTER"/>
    <property type="match status" value="1"/>
</dbReference>
<dbReference type="PANTHER" id="PTHR44051">
    <property type="entry name" value="GLUTATHIONE S-TRANSFERASE-RELATED"/>
    <property type="match status" value="1"/>
</dbReference>
<dbReference type="SFLD" id="SFLDS00019">
    <property type="entry name" value="Glutathione_Transferase_(cytos"/>
    <property type="match status" value="1"/>
</dbReference>
<name>A0AAD5T877_9FUNG</name>
<dbReference type="EC" id="2.5.1.18" evidence="2"/>
<dbReference type="PROSITE" id="PS50405">
    <property type="entry name" value="GST_CTER"/>
    <property type="match status" value="1"/>
</dbReference>
<dbReference type="GO" id="GO:0004601">
    <property type="term" value="F:peroxidase activity"/>
    <property type="evidence" value="ECO:0007669"/>
    <property type="project" value="UniProtKB-ARBA"/>
</dbReference>
<dbReference type="SUPFAM" id="SSF52833">
    <property type="entry name" value="Thioredoxin-like"/>
    <property type="match status" value="1"/>
</dbReference>
<dbReference type="GO" id="GO:0005737">
    <property type="term" value="C:cytoplasm"/>
    <property type="evidence" value="ECO:0007669"/>
    <property type="project" value="UniProtKB-ARBA"/>
</dbReference>
<comment type="catalytic activity">
    <reaction evidence="4">
        <text>RX + glutathione = an S-substituted glutathione + a halide anion + H(+)</text>
        <dbReference type="Rhea" id="RHEA:16437"/>
        <dbReference type="ChEBI" id="CHEBI:15378"/>
        <dbReference type="ChEBI" id="CHEBI:16042"/>
        <dbReference type="ChEBI" id="CHEBI:17792"/>
        <dbReference type="ChEBI" id="CHEBI:57925"/>
        <dbReference type="ChEBI" id="CHEBI:90779"/>
        <dbReference type="EC" id="2.5.1.18"/>
    </reaction>
</comment>
<evidence type="ECO:0000256" key="3">
    <source>
        <dbReference type="ARBA" id="ARBA00022679"/>
    </source>
</evidence>
<reference evidence="7" key="1">
    <citation type="submission" date="2020-05" db="EMBL/GenBank/DDBJ databases">
        <title>Phylogenomic resolution of chytrid fungi.</title>
        <authorList>
            <person name="Stajich J.E."/>
            <person name="Amses K."/>
            <person name="Simmons R."/>
            <person name="Seto K."/>
            <person name="Myers J."/>
            <person name="Bonds A."/>
            <person name="Quandt C.A."/>
            <person name="Barry K."/>
            <person name="Liu P."/>
            <person name="Grigoriev I."/>
            <person name="Longcore J.E."/>
            <person name="James T.Y."/>
        </authorList>
    </citation>
    <scope>NUCLEOTIDE SEQUENCE</scope>
    <source>
        <strain evidence="7">JEL0513</strain>
    </source>
</reference>
<keyword evidence="8" id="KW-1185">Reference proteome</keyword>
<feature type="domain" description="GST C-terminal" evidence="6">
    <location>
        <begin position="92"/>
        <end position="224"/>
    </location>
</feature>
<sequence>MIEVHHLENSRSIRIPWLLEELGAPYTVVTYKRDPKTRAAPPELRNVHFTGKSPVIVDKSVDPPLVVAESGAIFEYLLDKYSKNNRLIPERGSAAWRKYLFWMHASEGSFAPPITMKVMFSEVPISVKEKFDKFASYALDPTIKTFANYIEAELLAPQEYITGNAFTAADIILYQTVVTADIFVPGVIGPSTRAWIKRLRARPAFQAIKKLEFAGAWIRDVKNSKL</sequence>
<dbReference type="InterPro" id="IPR004045">
    <property type="entry name" value="Glutathione_S-Trfase_N"/>
</dbReference>
<evidence type="ECO:0000256" key="2">
    <source>
        <dbReference type="ARBA" id="ARBA00012452"/>
    </source>
</evidence>
<accession>A0AAD5T877</accession>
<dbReference type="InterPro" id="IPR036249">
    <property type="entry name" value="Thioredoxin-like_sf"/>
</dbReference>
<dbReference type="EMBL" id="JADGJH010000145">
    <property type="protein sequence ID" value="KAJ3136165.1"/>
    <property type="molecule type" value="Genomic_DNA"/>
</dbReference>
<dbReference type="SFLD" id="SFLDG01150">
    <property type="entry name" value="Main.1:_Beta-like"/>
    <property type="match status" value="1"/>
</dbReference>
<dbReference type="InterPro" id="IPR010987">
    <property type="entry name" value="Glutathione-S-Trfase_C-like"/>
</dbReference>
<evidence type="ECO:0000313" key="7">
    <source>
        <dbReference type="EMBL" id="KAJ3136165.1"/>
    </source>
</evidence>
<gene>
    <name evidence="7" type="ORF">HK100_001982</name>
</gene>
<dbReference type="Gene3D" id="3.40.30.10">
    <property type="entry name" value="Glutaredoxin"/>
    <property type="match status" value="1"/>
</dbReference>
<dbReference type="Proteomes" id="UP001211907">
    <property type="component" value="Unassembled WGS sequence"/>
</dbReference>
<evidence type="ECO:0000313" key="8">
    <source>
        <dbReference type="Proteomes" id="UP001211907"/>
    </source>
</evidence>
<proteinExistence type="inferred from homology"/>
<dbReference type="InterPro" id="IPR036282">
    <property type="entry name" value="Glutathione-S-Trfase_C_sf"/>
</dbReference>
<evidence type="ECO:0000256" key="4">
    <source>
        <dbReference type="ARBA" id="ARBA00047960"/>
    </source>
</evidence>
<dbReference type="SFLD" id="SFLDG00358">
    <property type="entry name" value="Main_(cytGST)"/>
    <property type="match status" value="1"/>
</dbReference>
<dbReference type="FunFam" id="3.40.30.10:FF:000156">
    <property type="entry name" value="Glutathione S-transferase 1"/>
    <property type="match status" value="1"/>
</dbReference>
<dbReference type="Gene3D" id="1.20.1050.10">
    <property type="match status" value="1"/>
</dbReference>
<evidence type="ECO:0000259" key="5">
    <source>
        <dbReference type="PROSITE" id="PS50404"/>
    </source>
</evidence>